<evidence type="ECO:0000313" key="2">
    <source>
        <dbReference type="Proteomes" id="UP000282454"/>
    </source>
</evidence>
<accession>A0A421B3D0</accession>
<protein>
    <submittedName>
        <fullName evidence="1">Uncharacterized protein</fullName>
    </submittedName>
</protein>
<gene>
    <name evidence="1" type="ORF">CLV68_3413</name>
</gene>
<evidence type="ECO:0000313" key="1">
    <source>
        <dbReference type="EMBL" id="RLK58932.1"/>
    </source>
</evidence>
<proteinExistence type="predicted"/>
<dbReference type="InterPro" id="IPR011044">
    <property type="entry name" value="Quino_amine_DH_bsu"/>
</dbReference>
<dbReference type="AlphaFoldDB" id="A0A421B3D0"/>
<name>A0A421B3D0_9PSEU</name>
<sequence length="276" mass="29274">MSLVDSGPIADGCLAALPSGWIALVDGELVSTGGPRWEVGTTGGNRLHTSVDGRYAAVVVDRGSRGVVVDLASGTVTAELDRGDYGSTLTDFPVAFLGTGEFVAATDWNQLGLFDAATGTRKATHGDDIDFFHGGLTVCPSGKWLIIDGWIWQPVGAQLLVDLDAWRAGDHDATEVGPYPDDWNRPTAWLDDETIAVQGQDGVTLVAIPSGETRGTIAAPPGRLWSHNGRLFIAAQHGLEIWSPTERLGLVDGFRPIAQNPTTGALADRDLHTWLP</sequence>
<organism evidence="1 2">
    <name type="scientific">Actinokineospora cianjurensis</name>
    <dbReference type="NCBI Taxonomy" id="585224"/>
    <lineage>
        <taxon>Bacteria</taxon>
        <taxon>Bacillati</taxon>
        <taxon>Actinomycetota</taxon>
        <taxon>Actinomycetes</taxon>
        <taxon>Pseudonocardiales</taxon>
        <taxon>Pseudonocardiaceae</taxon>
        <taxon>Actinokineospora</taxon>
    </lineage>
</organism>
<dbReference type="EMBL" id="RCDD01000002">
    <property type="protein sequence ID" value="RLK58932.1"/>
    <property type="molecule type" value="Genomic_DNA"/>
</dbReference>
<reference evidence="1 2" key="1">
    <citation type="submission" date="2018-10" db="EMBL/GenBank/DDBJ databases">
        <title>Genomic Encyclopedia of Archaeal and Bacterial Type Strains, Phase II (KMG-II): from individual species to whole genera.</title>
        <authorList>
            <person name="Goeker M."/>
        </authorList>
    </citation>
    <scope>NUCLEOTIDE SEQUENCE [LARGE SCALE GENOMIC DNA]</scope>
    <source>
        <strain evidence="1 2">DSM 45657</strain>
    </source>
</reference>
<comment type="caution">
    <text evidence="1">The sequence shown here is derived from an EMBL/GenBank/DDBJ whole genome shotgun (WGS) entry which is preliminary data.</text>
</comment>
<dbReference type="Proteomes" id="UP000282454">
    <property type="component" value="Unassembled WGS sequence"/>
</dbReference>
<keyword evidence="2" id="KW-1185">Reference proteome</keyword>
<dbReference type="SUPFAM" id="SSF50969">
    <property type="entry name" value="YVTN repeat-like/Quinoprotein amine dehydrogenase"/>
    <property type="match status" value="1"/>
</dbReference>